<evidence type="ECO:0000313" key="3">
    <source>
        <dbReference type="EMBL" id="CAL5013986.1"/>
    </source>
</evidence>
<dbReference type="InterPro" id="IPR055290">
    <property type="entry name" value="At3g26010-like"/>
</dbReference>
<accession>A0ABC9C579</accession>
<proteinExistence type="predicted"/>
<feature type="region of interest" description="Disordered" evidence="1">
    <location>
        <begin position="1"/>
        <end position="27"/>
    </location>
</feature>
<dbReference type="EMBL" id="OZ075138">
    <property type="protein sequence ID" value="CAL5013986.1"/>
    <property type="molecule type" value="Genomic_DNA"/>
</dbReference>
<organism evidence="3 4">
    <name type="scientific">Urochloa decumbens</name>
    <dbReference type="NCBI Taxonomy" id="240449"/>
    <lineage>
        <taxon>Eukaryota</taxon>
        <taxon>Viridiplantae</taxon>
        <taxon>Streptophyta</taxon>
        <taxon>Embryophyta</taxon>
        <taxon>Tracheophyta</taxon>
        <taxon>Spermatophyta</taxon>
        <taxon>Magnoliopsida</taxon>
        <taxon>Liliopsida</taxon>
        <taxon>Poales</taxon>
        <taxon>Poaceae</taxon>
        <taxon>PACMAD clade</taxon>
        <taxon>Panicoideae</taxon>
        <taxon>Panicodae</taxon>
        <taxon>Paniceae</taxon>
        <taxon>Melinidinae</taxon>
        <taxon>Urochloa</taxon>
    </lineage>
</organism>
<dbReference type="PANTHER" id="PTHR35546">
    <property type="entry name" value="F-BOX PROTEIN INTERACTION DOMAIN PROTEIN-RELATED"/>
    <property type="match status" value="1"/>
</dbReference>
<feature type="domain" description="F-box protein At3g26010-like beta-propeller" evidence="2">
    <location>
        <begin position="116"/>
        <end position="339"/>
    </location>
</feature>
<dbReference type="SUPFAM" id="SSF81383">
    <property type="entry name" value="F-box domain"/>
    <property type="match status" value="1"/>
</dbReference>
<dbReference type="AlphaFoldDB" id="A0ABC9C579"/>
<dbReference type="InterPro" id="IPR056592">
    <property type="entry name" value="Beta-prop_At3g26010-like"/>
</dbReference>
<dbReference type="Gene3D" id="1.20.1280.50">
    <property type="match status" value="1"/>
</dbReference>
<name>A0ABC9C579_9POAL</name>
<keyword evidence="4" id="KW-1185">Reference proteome</keyword>
<protein>
    <recommendedName>
        <fullName evidence="2">F-box protein At3g26010-like beta-propeller domain-containing protein</fullName>
    </recommendedName>
</protein>
<dbReference type="InterPro" id="IPR036047">
    <property type="entry name" value="F-box-like_dom_sf"/>
</dbReference>
<evidence type="ECO:0000256" key="1">
    <source>
        <dbReference type="SAM" id="MobiDB-lite"/>
    </source>
</evidence>
<dbReference type="Pfam" id="PF24750">
    <property type="entry name" value="b-prop_At3g26010-like"/>
    <property type="match status" value="1"/>
</dbReference>
<sequence>MSPPEKRSTNTNSNDDDGEDNGGDGAAALPEDQVFELLTRVPLDDLAACRAVSTRWRRITYEPAFAPLHCRRAAAVSGYFVQSMVRNRYVADFVSMHATPPSPSPPTPAISLDFLPSPHVRLEAVAARRGLACCVAADTLRRPCYYVCKPATRQWRALPNPRVRFRTAATAMAAARPSASGGGAGGAAVEFKIVRLSIVPALRDRLRCEVFDSRRFAWRRAADVTLCPESLDPSAPAVRAHGAAHWLRWPDRDTRAQDVFALDLRSEAWRLIPLPREVEERDDPWARKQISAVEGSLCLLVTTTEAAAAMGEEVLEVWEMAGYAEGRWEKKMTVNLKSMYEQEGNAVILQHLHSPDVAFLDTFCRVMWYDFSRGKMAEVEVKNHICVREVFKFESDLIPCEFGKARHPPPARTPSNSKEVQKGGDYCMF</sequence>
<dbReference type="Proteomes" id="UP001497457">
    <property type="component" value="Chromosome 28b"/>
</dbReference>
<evidence type="ECO:0000259" key="2">
    <source>
        <dbReference type="Pfam" id="PF24750"/>
    </source>
</evidence>
<reference evidence="3" key="1">
    <citation type="submission" date="2024-10" db="EMBL/GenBank/DDBJ databases">
        <authorList>
            <person name="Ryan C."/>
        </authorList>
    </citation>
    <scope>NUCLEOTIDE SEQUENCE [LARGE SCALE GENOMIC DNA]</scope>
</reference>
<dbReference type="PANTHER" id="PTHR35546:SF16">
    <property type="entry name" value="F-BOX ASSOCIATED UBIQUITINATION EFFECTOR FAMILY PROTEIN-RELATED"/>
    <property type="match status" value="1"/>
</dbReference>
<gene>
    <name evidence="3" type="ORF">URODEC1_LOCUS71683</name>
</gene>
<evidence type="ECO:0000313" key="4">
    <source>
        <dbReference type="Proteomes" id="UP001497457"/>
    </source>
</evidence>